<reference evidence="4 5" key="1">
    <citation type="submission" date="2022-12" db="EMBL/GenBank/DDBJ databases">
        <title>Chromosome-level genome of Tegillarca granosa.</title>
        <authorList>
            <person name="Kim J."/>
        </authorList>
    </citation>
    <scope>NUCLEOTIDE SEQUENCE [LARGE SCALE GENOMIC DNA]</scope>
    <source>
        <strain evidence="4">Teg-2019</strain>
        <tissue evidence="4">Adductor muscle</tissue>
    </source>
</reference>
<evidence type="ECO:0000313" key="4">
    <source>
        <dbReference type="EMBL" id="KAJ8315665.1"/>
    </source>
</evidence>
<evidence type="ECO:0000259" key="3">
    <source>
        <dbReference type="Pfam" id="PF00685"/>
    </source>
</evidence>
<name>A0ABQ9FEC4_TEGGR</name>
<organism evidence="4 5">
    <name type="scientific">Tegillarca granosa</name>
    <name type="common">Malaysian cockle</name>
    <name type="synonym">Anadara granosa</name>
    <dbReference type="NCBI Taxonomy" id="220873"/>
    <lineage>
        <taxon>Eukaryota</taxon>
        <taxon>Metazoa</taxon>
        <taxon>Spiralia</taxon>
        <taxon>Lophotrochozoa</taxon>
        <taxon>Mollusca</taxon>
        <taxon>Bivalvia</taxon>
        <taxon>Autobranchia</taxon>
        <taxon>Pteriomorphia</taxon>
        <taxon>Arcoida</taxon>
        <taxon>Arcoidea</taxon>
        <taxon>Arcidae</taxon>
        <taxon>Tegillarca</taxon>
    </lineage>
</organism>
<evidence type="ECO:0000256" key="2">
    <source>
        <dbReference type="ARBA" id="ARBA00022679"/>
    </source>
</evidence>
<dbReference type="PANTHER" id="PTHR11783">
    <property type="entry name" value="SULFOTRANSFERASE SULT"/>
    <property type="match status" value="1"/>
</dbReference>
<accession>A0ABQ9FEC4</accession>
<dbReference type="Pfam" id="PF00685">
    <property type="entry name" value="Sulfotransfer_1"/>
    <property type="match status" value="1"/>
</dbReference>
<evidence type="ECO:0000256" key="1">
    <source>
        <dbReference type="ARBA" id="ARBA00005771"/>
    </source>
</evidence>
<proteinExistence type="inferred from homology"/>
<keyword evidence="2" id="KW-0808">Transferase</keyword>
<gene>
    <name evidence="4" type="ORF">KUTeg_007815</name>
</gene>
<dbReference type="Proteomes" id="UP001217089">
    <property type="component" value="Unassembled WGS sequence"/>
</dbReference>
<dbReference type="SUPFAM" id="SSF52540">
    <property type="entry name" value="P-loop containing nucleoside triphosphate hydrolases"/>
    <property type="match status" value="1"/>
</dbReference>
<dbReference type="EMBL" id="JARBDR010000337">
    <property type="protein sequence ID" value="KAJ8315665.1"/>
    <property type="molecule type" value="Genomic_DNA"/>
</dbReference>
<comment type="caution">
    <text evidence="4">The sequence shown here is derived from an EMBL/GenBank/DDBJ whole genome shotgun (WGS) entry which is preliminary data.</text>
</comment>
<feature type="domain" description="Sulfotransferase" evidence="3">
    <location>
        <begin position="22"/>
        <end position="217"/>
    </location>
</feature>
<sequence>MLLQGTTDFAPLFGFLDTLLPEFLDRLPSPRVICSHFPLEFLPPEVARKAKVICVFRNPKDIAVSLHNFNSHINFLDYNAKWEDYLRQFIDGNVPCGTWFNHVRGWEKVIEDNKVKNIMSLKYEDMKHNLYDTVVEIANFLGIEENVKLFSDIAKKCDFKIQHKERTTNVHELIAKINKNTPNFLYRKGEIGDWKNYFTVAQNEEFDRIYAERMKGSKLTFDFS</sequence>
<keyword evidence="5" id="KW-1185">Reference proteome</keyword>
<dbReference type="Gene3D" id="3.40.50.300">
    <property type="entry name" value="P-loop containing nucleotide triphosphate hydrolases"/>
    <property type="match status" value="1"/>
</dbReference>
<evidence type="ECO:0000313" key="5">
    <source>
        <dbReference type="Proteomes" id="UP001217089"/>
    </source>
</evidence>
<comment type="similarity">
    <text evidence="1">Belongs to the sulfotransferase 1 family.</text>
</comment>
<dbReference type="InterPro" id="IPR000863">
    <property type="entry name" value="Sulfotransferase_dom"/>
</dbReference>
<protein>
    <recommendedName>
        <fullName evidence="3">Sulfotransferase domain-containing protein</fullName>
    </recommendedName>
</protein>
<dbReference type="InterPro" id="IPR027417">
    <property type="entry name" value="P-loop_NTPase"/>
</dbReference>